<dbReference type="Proteomes" id="UP000434957">
    <property type="component" value="Unassembled WGS sequence"/>
</dbReference>
<dbReference type="AlphaFoldDB" id="A0A6A4F6Y9"/>
<comment type="caution">
    <text evidence="1">The sequence shown here is derived from an EMBL/GenBank/DDBJ whole genome shotgun (WGS) entry which is preliminary data.</text>
</comment>
<organism evidence="1 2">
    <name type="scientific">Phytophthora rubi</name>
    <dbReference type="NCBI Taxonomy" id="129364"/>
    <lineage>
        <taxon>Eukaryota</taxon>
        <taxon>Sar</taxon>
        <taxon>Stramenopiles</taxon>
        <taxon>Oomycota</taxon>
        <taxon>Peronosporomycetes</taxon>
        <taxon>Peronosporales</taxon>
        <taxon>Peronosporaceae</taxon>
        <taxon>Phytophthora</taxon>
    </lineage>
</organism>
<evidence type="ECO:0000313" key="1">
    <source>
        <dbReference type="EMBL" id="KAE9335461.1"/>
    </source>
</evidence>
<gene>
    <name evidence="1" type="ORF">PR003_g13002</name>
</gene>
<accession>A0A6A4F6Y9</accession>
<sequence>MPEALAPGQCQIIASVQFTKKAANSCVTQPFLANLYPSCYDPSNTSSVQKLISFDTNSTEAAGTTTALKNDIDWLDFSTEELVVTIVTYNGELQGTLSRSVSNPYSVSIPVATDIVVLVVFLLDRVGFGFTGTSAGSTPAPSASTMPLVSPKPVAVAVVSMATSAELPAVWQSVFVLPDFMCKTLPDFMCNSTCKAMRTLHRM</sequence>
<name>A0A6A4F6Y9_9STRA</name>
<proteinExistence type="predicted"/>
<protein>
    <submittedName>
        <fullName evidence="1">Uncharacterized protein</fullName>
    </submittedName>
</protein>
<reference evidence="1 2" key="1">
    <citation type="submission" date="2018-08" db="EMBL/GenBank/DDBJ databases">
        <title>Genomic investigation of the strawberry pathogen Phytophthora fragariae indicates pathogenicity is determined by transcriptional variation in three key races.</title>
        <authorList>
            <person name="Adams T.M."/>
            <person name="Armitage A.D."/>
            <person name="Sobczyk M.K."/>
            <person name="Bates H.J."/>
            <person name="Dunwell J.M."/>
            <person name="Nellist C.F."/>
            <person name="Harrison R.J."/>
        </authorList>
    </citation>
    <scope>NUCLEOTIDE SEQUENCE [LARGE SCALE GENOMIC DNA]</scope>
    <source>
        <strain evidence="1 2">SCRP333</strain>
    </source>
</reference>
<dbReference type="EMBL" id="QXFT01000804">
    <property type="protein sequence ID" value="KAE9335461.1"/>
    <property type="molecule type" value="Genomic_DNA"/>
</dbReference>
<keyword evidence="2" id="KW-1185">Reference proteome</keyword>
<evidence type="ECO:0000313" key="2">
    <source>
        <dbReference type="Proteomes" id="UP000434957"/>
    </source>
</evidence>